<evidence type="ECO:0000313" key="11">
    <source>
        <dbReference type="Proteomes" id="UP000283474"/>
    </source>
</evidence>
<evidence type="ECO:0000313" key="10">
    <source>
        <dbReference type="EMBL" id="QAA93942.1"/>
    </source>
</evidence>
<keyword evidence="4 7" id="KW-0732">Signal</keyword>
<reference evidence="10 11" key="1">
    <citation type="submission" date="2017-08" db="EMBL/GenBank/DDBJ databases">
        <authorList>
            <person name="Park S.-J."/>
            <person name="Kim H."/>
        </authorList>
    </citation>
    <scope>NUCLEOTIDE SEQUENCE [LARGE SCALE GENOMIC DNA]</scope>
    <source>
        <strain evidence="11">ye3</strain>
    </source>
</reference>
<keyword evidence="3 7" id="KW-0479">Metal-binding</keyword>
<feature type="transmembrane region" description="Helical" evidence="7">
    <location>
        <begin position="96"/>
        <end position="117"/>
    </location>
</feature>
<dbReference type="GO" id="GO:0017004">
    <property type="term" value="P:cytochrome complex assembly"/>
    <property type="evidence" value="ECO:0007669"/>
    <property type="project" value="UniProtKB-KW"/>
</dbReference>
<name>A0A410GCB1_9BURK</name>
<dbReference type="Pfam" id="PF03918">
    <property type="entry name" value="CcmH"/>
    <property type="match status" value="1"/>
</dbReference>
<dbReference type="KEGG" id="pus:CKA81_08900"/>
<protein>
    <recommendedName>
        <fullName evidence="7">Cytochrome c-type biogenesis protein</fullName>
    </recommendedName>
</protein>
<dbReference type="EMBL" id="CP022987">
    <property type="protein sequence ID" value="QAA93942.1"/>
    <property type="molecule type" value="Genomic_DNA"/>
</dbReference>
<evidence type="ECO:0000256" key="8">
    <source>
        <dbReference type="SAM" id="MobiDB-lite"/>
    </source>
</evidence>
<keyword evidence="11" id="KW-1185">Reference proteome</keyword>
<dbReference type="InterPro" id="IPR005616">
    <property type="entry name" value="CcmH/CycL/Ccl2/NrfF_N"/>
</dbReference>
<dbReference type="GO" id="GO:0005886">
    <property type="term" value="C:plasma membrane"/>
    <property type="evidence" value="ECO:0007669"/>
    <property type="project" value="TreeGrafter"/>
</dbReference>
<evidence type="ECO:0000256" key="5">
    <source>
        <dbReference type="ARBA" id="ARBA00022748"/>
    </source>
</evidence>
<evidence type="ECO:0000256" key="6">
    <source>
        <dbReference type="ARBA" id="ARBA00023004"/>
    </source>
</evidence>
<dbReference type="CDD" id="cd16378">
    <property type="entry name" value="CcmH_N"/>
    <property type="match status" value="1"/>
</dbReference>
<keyword evidence="5" id="KW-0201">Cytochrome c-type biogenesis</keyword>
<evidence type="ECO:0000256" key="4">
    <source>
        <dbReference type="ARBA" id="ARBA00022729"/>
    </source>
</evidence>
<dbReference type="FunFam" id="1.10.8.640:FF:000001">
    <property type="entry name" value="Cytochrome c-type biogenesis protein"/>
    <property type="match status" value="1"/>
</dbReference>
<feature type="region of interest" description="Disordered" evidence="8">
    <location>
        <begin position="124"/>
        <end position="155"/>
    </location>
</feature>
<gene>
    <name evidence="10" type="ORF">CKA81_08900</name>
</gene>
<keyword evidence="7" id="KW-1133">Transmembrane helix</keyword>
<dbReference type="InterPro" id="IPR038297">
    <property type="entry name" value="CcmH/CycL/NrfF/Ccl2_sf"/>
</dbReference>
<dbReference type="RefSeq" id="WP_118994213.1">
    <property type="nucleotide sequence ID" value="NZ_CP022987.1"/>
</dbReference>
<feature type="compositionally biased region" description="Basic and acidic residues" evidence="8">
    <location>
        <begin position="146"/>
        <end position="155"/>
    </location>
</feature>
<dbReference type="OrthoDB" id="9804975at2"/>
<comment type="similarity">
    <text evidence="1 7">Belongs to the CcmH/CycL/Ccl2/NrfF family.</text>
</comment>
<evidence type="ECO:0000259" key="9">
    <source>
        <dbReference type="Pfam" id="PF03918"/>
    </source>
</evidence>
<evidence type="ECO:0000256" key="3">
    <source>
        <dbReference type="ARBA" id="ARBA00022723"/>
    </source>
</evidence>
<dbReference type="InterPro" id="IPR051263">
    <property type="entry name" value="C-type_cytochrome_biogenesis"/>
</dbReference>
<comment type="function">
    <text evidence="7">Possible subunit of a heme lyase.</text>
</comment>
<dbReference type="Gene3D" id="1.10.8.640">
    <property type="entry name" value="Cytochrome C biogenesis protein"/>
    <property type="match status" value="1"/>
</dbReference>
<dbReference type="PANTHER" id="PTHR47870">
    <property type="entry name" value="CYTOCHROME C-TYPE BIOGENESIS PROTEIN CCMH"/>
    <property type="match status" value="1"/>
</dbReference>
<dbReference type="GO" id="GO:0046872">
    <property type="term" value="F:metal ion binding"/>
    <property type="evidence" value="ECO:0007669"/>
    <property type="project" value="UniProtKB-KW"/>
</dbReference>
<feature type="chain" id="PRO_5018820297" description="Cytochrome c-type biogenesis protein" evidence="7">
    <location>
        <begin position="20"/>
        <end position="155"/>
    </location>
</feature>
<evidence type="ECO:0000256" key="1">
    <source>
        <dbReference type="ARBA" id="ARBA00010342"/>
    </source>
</evidence>
<feature type="domain" description="CcmH/CycL/Ccl2/NrfF N-terminal" evidence="9">
    <location>
        <begin position="23"/>
        <end position="141"/>
    </location>
</feature>
<keyword evidence="7" id="KW-0812">Transmembrane</keyword>
<keyword evidence="2 7" id="KW-0349">Heme</keyword>
<dbReference type="Proteomes" id="UP000283474">
    <property type="component" value="Chromosome"/>
</dbReference>
<dbReference type="AlphaFoldDB" id="A0A410GCB1"/>
<evidence type="ECO:0000256" key="2">
    <source>
        <dbReference type="ARBA" id="ARBA00022617"/>
    </source>
</evidence>
<dbReference type="PANTHER" id="PTHR47870:SF1">
    <property type="entry name" value="CYTOCHROME C-TYPE BIOGENESIS PROTEIN CCMH"/>
    <property type="match status" value="1"/>
</dbReference>
<organism evidence="10 11">
    <name type="scientific">Pollutimonas thiosulfatoxidans</name>
    <dbReference type="NCBI Taxonomy" id="2028345"/>
    <lineage>
        <taxon>Bacteria</taxon>
        <taxon>Pseudomonadati</taxon>
        <taxon>Pseudomonadota</taxon>
        <taxon>Betaproteobacteria</taxon>
        <taxon>Burkholderiales</taxon>
        <taxon>Alcaligenaceae</taxon>
        <taxon>Pollutimonas</taxon>
    </lineage>
</organism>
<sequence length="155" mass="17456">MKRIWLLLLCASVCHPVWSNGSAIEARMLDIATELRCLVCQNESIAASRADFARDIRELIRNQIKAGRSEAQIQDFLVARYGDFILYRPPLKATTLFLWLGPMLLMVGGLLVLAMTLRRRNRNAAPDPLDDDEQRMADALLQRSTSETHSKGNSS</sequence>
<feature type="signal peptide" evidence="7">
    <location>
        <begin position="1"/>
        <end position="19"/>
    </location>
</feature>
<keyword evidence="6 7" id="KW-0408">Iron</keyword>
<proteinExistence type="inferred from homology"/>
<accession>A0A410GCB1</accession>
<evidence type="ECO:0000256" key="7">
    <source>
        <dbReference type="RuleBase" id="RU364112"/>
    </source>
</evidence>
<keyword evidence="7" id="KW-0472">Membrane</keyword>